<gene>
    <name evidence="2" type="ORF">APU83_08125</name>
</gene>
<dbReference type="InterPro" id="IPR025955">
    <property type="entry name" value="TraC/Conjuga_ATPase"/>
</dbReference>
<dbReference type="PANTHER" id="PTHR38467:SF1">
    <property type="entry name" value="CONJUGATIVE TRANSFER: ASSEMBLY"/>
    <property type="match status" value="1"/>
</dbReference>
<evidence type="ECO:0000313" key="2">
    <source>
        <dbReference type="EMBL" id="EAK5837552.1"/>
    </source>
</evidence>
<comment type="caution">
    <text evidence="2">The sequence shown here is derived from an EMBL/GenBank/DDBJ whole genome shotgun (WGS) entry which is preliminary data.</text>
</comment>
<dbReference type="AlphaFoldDB" id="A0A5T0Z7G1"/>
<accession>A0A5T0Z7G1</accession>
<proteinExistence type="predicted"/>
<feature type="domain" description="AAA+ ATPase" evidence="1">
    <location>
        <begin position="456"/>
        <end position="738"/>
    </location>
</feature>
<protein>
    <submittedName>
        <fullName evidence="2">Conjugal transfer protein TraG</fullName>
    </submittedName>
</protein>
<dbReference type="CDD" id="cd01127">
    <property type="entry name" value="TrwB_TraG_TraD_VirD4"/>
    <property type="match status" value="1"/>
</dbReference>
<dbReference type="PANTHER" id="PTHR38467">
    <property type="match status" value="1"/>
</dbReference>
<name>A0A5T0Z7G1_CAMJU</name>
<dbReference type="InterPro" id="IPR027417">
    <property type="entry name" value="P-loop_NTPase"/>
</dbReference>
<sequence>MSLSDFINEKLGINQSVKKITSLQTNVWNACMQRYKFSDFLPYMSYDSQKEYYINNDNSFGTVFLCSPRIRMGESTAVAVEEMLGKLPENMFIQFTLFGSKNIKDLVEYWKYMHLERADRENNELLFKAIKNMGEFYYSKTKEGISNSMATRLKNYYLLVSIKSNSEEDVISYKHILKNILTSNNFSPVVAEPEVLKPMLYELFNGNHDINNIPNYDRTCYLNRQVIMPTTEMLIKDDELKIDGRSFISLTPQSFPQEAHIADFGEKLGDYISRALDNNQFKDTFLITASVCALSKKKTARVKGNHSMLLTQKWSENIFRQFAAARKESVSILERIDNQKEKLYAFDLNVIVSGDNYDEASLNASTIISYWNKGGGKAIVLDEALGIHQLNLIASLPMGINKEYMFDITVKYRSMFPDQISQFIPLEADFKLNIPNLILFSRRAQIAGLDLFVSNSNYNAYLVATSGAGKSVLLNMLAFNSYARNDRIFIIDQDNSFSKLCDTIDGQYLALDPLQPISFNPFSGLKNNDRESFMDDLNYLSDLIYMLGSSKNQDRALEDEKLIKAKTQAIMEELFLSKGNTMEVTDIRDELAKVDDQRFRDFADQLRPFCKEGIYGKYFNGPCEFNIEKEFIVTEFKGLEGHNDLRDPLIMLLIYHINQLMYMSSDRKSRIQIIIDEAHRFLGKNPKMDDFIEQAYRRARKYDASVIIATQGFDDIYNAKDGGLSRAGTVIINNSAYKIFMKQTETSVNMLIKSEVFSLSETDKEILRSIMTLKGEYSELFLMTPDDVKLPYRLVMDKYFYYLTTTDPKDKAKIKELTDQGIPLGEAIELLANTKTKSNEAK</sequence>
<dbReference type="Pfam" id="PF19044">
    <property type="entry name" value="P-loop_TraG"/>
    <property type="match status" value="1"/>
</dbReference>
<dbReference type="Gene3D" id="1.10.8.730">
    <property type="match status" value="1"/>
</dbReference>
<dbReference type="Pfam" id="PF11130">
    <property type="entry name" value="TraC_F_IV"/>
    <property type="match status" value="1"/>
</dbReference>
<dbReference type="InterPro" id="IPR053155">
    <property type="entry name" value="F-pilin_assembly_TraC"/>
</dbReference>
<dbReference type="InterPro" id="IPR043964">
    <property type="entry name" value="P-loop_TraG"/>
</dbReference>
<dbReference type="Gene3D" id="3.40.50.300">
    <property type="entry name" value="P-loop containing nucleotide triphosphate hydrolases"/>
    <property type="match status" value="1"/>
</dbReference>
<reference evidence="2" key="1">
    <citation type="submission" date="2018-05" db="EMBL/GenBank/DDBJ databases">
        <authorList>
            <consortium name="GenomeTrakr network: Whole genome sequencing for foodborne pathogen traceback"/>
        </authorList>
    </citation>
    <scope>NUCLEOTIDE SEQUENCE</scope>
    <source>
        <strain evidence="2">AK1117400155-2</strain>
    </source>
</reference>
<dbReference type="SMART" id="SM00382">
    <property type="entry name" value="AAA"/>
    <property type="match status" value="1"/>
</dbReference>
<dbReference type="EMBL" id="AACHLB010000011">
    <property type="protein sequence ID" value="EAK5837552.1"/>
    <property type="molecule type" value="Genomic_DNA"/>
</dbReference>
<dbReference type="SUPFAM" id="SSF52540">
    <property type="entry name" value="P-loop containing nucleoside triphosphate hydrolases"/>
    <property type="match status" value="1"/>
</dbReference>
<dbReference type="InterPro" id="IPR003593">
    <property type="entry name" value="AAA+_ATPase"/>
</dbReference>
<evidence type="ECO:0000259" key="1">
    <source>
        <dbReference type="SMART" id="SM00382"/>
    </source>
</evidence>
<organism evidence="2">
    <name type="scientific">Campylobacter jejuni</name>
    <dbReference type="NCBI Taxonomy" id="197"/>
    <lineage>
        <taxon>Bacteria</taxon>
        <taxon>Pseudomonadati</taxon>
        <taxon>Campylobacterota</taxon>
        <taxon>Epsilonproteobacteria</taxon>
        <taxon>Campylobacterales</taxon>
        <taxon>Campylobacteraceae</taxon>
        <taxon>Campylobacter</taxon>
    </lineage>
</organism>